<proteinExistence type="predicted"/>
<accession>A0A0F9MWX0</accession>
<gene>
    <name evidence="1" type="ORF">LCGC14_1038910</name>
</gene>
<evidence type="ECO:0000313" key="1">
    <source>
        <dbReference type="EMBL" id="KKN10209.1"/>
    </source>
</evidence>
<name>A0A0F9MWX0_9ZZZZ</name>
<organism evidence="1">
    <name type="scientific">marine sediment metagenome</name>
    <dbReference type="NCBI Taxonomy" id="412755"/>
    <lineage>
        <taxon>unclassified sequences</taxon>
        <taxon>metagenomes</taxon>
        <taxon>ecological metagenomes</taxon>
    </lineage>
</organism>
<protein>
    <submittedName>
        <fullName evidence="1">Uncharacterized protein</fullName>
    </submittedName>
</protein>
<sequence>MMTVMDVLKNKEAVIGLISSEIWAMVGDDNSMLGRIQSMGVEAGVVRGATVPMITVTGTRGVAEFNWDHVAAIIFALPEPEEEEVVLVNGGEDER</sequence>
<comment type="caution">
    <text evidence="1">The sequence shown here is derived from an EMBL/GenBank/DDBJ whole genome shotgun (WGS) entry which is preliminary data.</text>
</comment>
<dbReference type="EMBL" id="LAZR01004265">
    <property type="protein sequence ID" value="KKN10209.1"/>
    <property type="molecule type" value="Genomic_DNA"/>
</dbReference>
<reference evidence="1" key="1">
    <citation type="journal article" date="2015" name="Nature">
        <title>Complex archaea that bridge the gap between prokaryotes and eukaryotes.</title>
        <authorList>
            <person name="Spang A."/>
            <person name="Saw J.H."/>
            <person name="Jorgensen S.L."/>
            <person name="Zaremba-Niedzwiedzka K."/>
            <person name="Martijn J."/>
            <person name="Lind A.E."/>
            <person name="van Eijk R."/>
            <person name="Schleper C."/>
            <person name="Guy L."/>
            <person name="Ettema T.J."/>
        </authorList>
    </citation>
    <scope>NUCLEOTIDE SEQUENCE</scope>
</reference>
<dbReference type="AlphaFoldDB" id="A0A0F9MWX0"/>